<evidence type="ECO:0000313" key="3">
    <source>
        <dbReference type="Proteomes" id="UP000058446"/>
    </source>
</evidence>
<keyword evidence="1" id="KW-0472">Membrane</keyword>
<dbReference type="KEGG" id="clw:CLAC_05715"/>
<protein>
    <submittedName>
        <fullName evidence="2">Membrane protein</fullName>
    </submittedName>
</protein>
<proteinExistence type="predicted"/>
<dbReference type="AlphaFoldDB" id="A0A0K2GZU8"/>
<gene>
    <name evidence="2" type="ORF">CLAC_05715</name>
</gene>
<dbReference type="InterPro" id="IPR021443">
    <property type="entry name" value="DUF3093"/>
</dbReference>
<dbReference type="PATRIC" id="fig|1408189.4.peg.1140"/>
<keyword evidence="3" id="KW-1185">Reference proteome</keyword>
<dbReference type="RefSeq" id="WP_053412064.1">
    <property type="nucleotide sequence ID" value="NZ_CP006841.1"/>
</dbReference>
<name>A0A0K2GZU8_9CORY</name>
<dbReference type="OrthoDB" id="3217020at2"/>
<accession>A0A0K2GZU8</accession>
<feature type="transmembrane region" description="Helical" evidence="1">
    <location>
        <begin position="57"/>
        <end position="75"/>
    </location>
</feature>
<dbReference type="Proteomes" id="UP000058446">
    <property type="component" value="Chromosome"/>
</dbReference>
<keyword evidence="1" id="KW-0812">Transmembrane</keyword>
<dbReference type="Pfam" id="PF11292">
    <property type="entry name" value="DUF3093"/>
    <property type="match status" value="1"/>
</dbReference>
<evidence type="ECO:0000256" key="1">
    <source>
        <dbReference type="SAM" id="Phobius"/>
    </source>
</evidence>
<dbReference type="STRING" id="1408189.CLAC_05715"/>
<keyword evidence="1" id="KW-1133">Transmembrane helix</keyword>
<evidence type="ECO:0000313" key="2">
    <source>
        <dbReference type="EMBL" id="ALA67299.1"/>
    </source>
</evidence>
<feature type="transmembrane region" description="Helical" evidence="1">
    <location>
        <begin position="33"/>
        <end position="51"/>
    </location>
</feature>
<organism evidence="2 3">
    <name type="scientific">Corynebacterium lactis RW2-5</name>
    <dbReference type="NCBI Taxonomy" id="1408189"/>
    <lineage>
        <taxon>Bacteria</taxon>
        <taxon>Bacillati</taxon>
        <taxon>Actinomycetota</taxon>
        <taxon>Actinomycetes</taxon>
        <taxon>Mycobacteriales</taxon>
        <taxon>Corynebacteriaceae</taxon>
        <taxon>Corynebacterium</taxon>
    </lineage>
</organism>
<reference evidence="2 3" key="1">
    <citation type="submission" date="2013-10" db="EMBL/GenBank/DDBJ databases">
        <title>Complete genome sequence of Corynebacterium lactis DSM 45799(T), isolated from raw cow milk.</title>
        <authorList>
            <person name="Ruckert C."/>
            <person name="Albersmeier A."/>
            <person name="Lipski A."/>
            <person name="Kalinowski J."/>
        </authorList>
    </citation>
    <scope>NUCLEOTIDE SEQUENCE [LARGE SCALE GENOMIC DNA]</scope>
    <source>
        <strain evidence="2 3">RW2-5</strain>
    </source>
</reference>
<dbReference type="EMBL" id="CP006841">
    <property type="protein sequence ID" value="ALA67299.1"/>
    <property type="molecule type" value="Genomic_DNA"/>
</dbReference>
<sequence length="171" mass="18757">MSGNENKQNPVAPGADVGRGSTIAYSEKLWVPWWYWVIGAVGAFVCTAQIGFNRSPIWLFVGGIICYAVGIWILLAMSKTRVSVEVDPTGERWLHAGSAVLPASVVEKSLVVPKSAQRNALGRQLDPAAFLVTHTWIPAMVLLVLDDPDDPTPYWLVSTRNPEKLLETFLP</sequence>